<dbReference type="SFLD" id="SFLDS00001">
    <property type="entry name" value="Enolase"/>
    <property type="match status" value="1"/>
</dbReference>
<name>U2YHV1_9SPHN</name>
<dbReference type="InterPro" id="IPR034593">
    <property type="entry name" value="DgoD-like"/>
</dbReference>
<feature type="chain" id="PRO_5030177687" evidence="2">
    <location>
        <begin position="26"/>
        <end position="400"/>
    </location>
</feature>
<protein>
    <submittedName>
        <fullName evidence="4">Galactonate dehydratase</fullName>
    </submittedName>
</protein>
<dbReference type="GO" id="GO:0016829">
    <property type="term" value="F:lyase activity"/>
    <property type="evidence" value="ECO:0007669"/>
    <property type="project" value="UniProtKB-KW"/>
</dbReference>
<evidence type="ECO:0000313" key="5">
    <source>
        <dbReference type="Proteomes" id="UP000016568"/>
    </source>
</evidence>
<dbReference type="Gene3D" id="3.30.390.10">
    <property type="entry name" value="Enolase-like, N-terminal domain"/>
    <property type="match status" value="1"/>
</dbReference>
<feature type="signal peptide" evidence="2">
    <location>
        <begin position="1"/>
        <end position="25"/>
    </location>
</feature>
<dbReference type="Proteomes" id="UP000016568">
    <property type="component" value="Unassembled WGS sequence"/>
</dbReference>
<dbReference type="Pfam" id="PF02746">
    <property type="entry name" value="MR_MLE_N"/>
    <property type="match status" value="1"/>
</dbReference>
<dbReference type="AlphaFoldDB" id="U2YHV1"/>
<feature type="domain" description="Mandelate racemase/muconate lactonizing enzyme C-terminal" evidence="3">
    <location>
        <begin position="164"/>
        <end position="274"/>
    </location>
</feature>
<evidence type="ECO:0000256" key="1">
    <source>
        <dbReference type="ARBA" id="ARBA00023239"/>
    </source>
</evidence>
<dbReference type="OrthoDB" id="9802699at2"/>
<dbReference type="eggNOG" id="COG4948">
    <property type="taxonomic scope" value="Bacteria"/>
</dbReference>
<dbReference type="SUPFAM" id="SSF51604">
    <property type="entry name" value="Enolase C-terminal domain-like"/>
    <property type="match status" value="1"/>
</dbReference>
<proteinExistence type="predicted"/>
<keyword evidence="2" id="KW-0732">Signal</keyword>
<reference evidence="4 5" key="1">
    <citation type="submission" date="2013-09" db="EMBL/GenBank/DDBJ databases">
        <title>Whole genome shotgun sequence of Novosphingobium tardaugens NBRC 16725.</title>
        <authorList>
            <person name="Isaki S."/>
            <person name="Hosoyama A."/>
            <person name="Tsuchikane K."/>
            <person name="Katsumata H."/>
            <person name="Ando Y."/>
            <person name="Yamazaki S."/>
            <person name="Fujita N."/>
        </authorList>
    </citation>
    <scope>NUCLEOTIDE SEQUENCE [LARGE SCALE GENOMIC DNA]</scope>
    <source>
        <strain evidence="4 5">NBRC 16725</strain>
    </source>
</reference>
<accession>U2YHV1</accession>
<dbReference type="InterPro" id="IPR036849">
    <property type="entry name" value="Enolase-like_C_sf"/>
</dbReference>
<dbReference type="PANTHER" id="PTHR48080">
    <property type="entry name" value="D-GALACTONATE DEHYDRATASE-RELATED"/>
    <property type="match status" value="1"/>
</dbReference>
<dbReference type="Pfam" id="PF13378">
    <property type="entry name" value="MR_MLE_C"/>
    <property type="match status" value="1"/>
</dbReference>
<evidence type="ECO:0000313" key="4">
    <source>
        <dbReference type="EMBL" id="GAD47780.1"/>
    </source>
</evidence>
<dbReference type="InterPro" id="IPR029017">
    <property type="entry name" value="Enolase-like_N"/>
</dbReference>
<keyword evidence="5" id="KW-1185">Reference proteome</keyword>
<dbReference type="SUPFAM" id="SSF54826">
    <property type="entry name" value="Enolase N-terminal domain-like"/>
    <property type="match status" value="1"/>
</dbReference>
<organism evidence="4 5">
    <name type="scientific">Caenibius tardaugens NBRC 16725</name>
    <dbReference type="NCBI Taxonomy" id="1219035"/>
    <lineage>
        <taxon>Bacteria</taxon>
        <taxon>Pseudomonadati</taxon>
        <taxon>Pseudomonadota</taxon>
        <taxon>Alphaproteobacteria</taxon>
        <taxon>Sphingomonadales</taxon>
        <taxon>Erythrobacteraceae</taxon>
        <taxon>Caenibius</taxon>
    </lineage>
</organism>
<gene>
    <name evidence="4" type="primary">dgoD</name>
    <name evidence="4" type="ORF">NT2_01_05540</name>
</gene>
<dbReference type="InterPro" id="IPR013342">
    <property type="entry name" value="Mandelate_racemase_C"/>
</dbReference>
<dbReference type="EMBL" id="BASZ01000001">
    <property type="protein sequence ID" value="GAD47780.1"/>
    <property type="molecule type" value="Genomic_DNA"/>
</dbReference>
<dbReference type="InterPro" id="IPR013341">
    <property type="entry name" value="Mandelate_racemase_N_dom"/>
</dbReference>
<dbReference type="KEGG" id="ntd:EGO55_14375"/>
<keyword evidence="1" id="KW-0456">Lyase</keyword>
<dbReference type="InterPro" id="IPR029065">
    <property type="entry name" value="Enolase_C-like"/>
</dbReference>
<dbReference type="SMART" id="SM00922">
    <property type="entry name" value="MR_MLE"/>
    <property type="match status" value="1"/>
</dbReference>
<sequence length="400" mass="42893">MKRRSLLGAMAVAPAATMAWGGAIAAPRRTAETTIADAEVFQVRVNRRGNWVIVRLKTANGLTGVGDASHGGNDQKTIAYIRQLTDLLRGRTIFDVEWFRGAAAKLVRETNGVARSAASALEQCLWDLIGKALGVPVYQLFGGKLRDRIPLYANINRSADPRTPDGFAAMARRAVDAGFTAVKLAPFDEMPKVPVEGADIAAGMNQGIACAQAVRDAIGPKRDLLIDAHSRFTLRQGLELLPRMEPLNLYWLEEVTPEEDLADLAAINRAARMPTAGGEMIFGIEAFYKYVQSGAVDTVMPDVKLCGGMLELKKISVIAEAAGLTVSPHGPASPIGNVAAAHVMAGVPNFTLLEFAFGEVPWRAELIDPLENVAGGNLALSDKPGLGIELRERTLQKYAV</sequence>
<comment type="caution">
    <text evidence="4">The sequence shown here is derived from an EMBL/GenBank/DDBJ whole genome shotgun (WGS) entry which is preliminary data.</text>
</comment>
<dbReference type="PANTHER" id="PTHR48080:SF2">
    <property type="entry name" value="D-GALACTONATE DEHYDRATASE"/>
    <property type="match status" value="1"/>
</dbReference>
<dbReference type="Gene3D" id="3.20.20.120">
    <property type="entry name" value="Enolase-like C-terminal domain"/>
    <property type="match status" value="1"/>
</dbReference>
<dbReference type="CDD" id="cd03316">
    <property type="entry name" value="MR_like"/>
    <property type="match status" value="1"/>
</dbReference>
<evidence type="ECO:0000256" key="2">
    <source>
        <dbReference type="SAM" id="SignalP"/>
    </source>
</evidence>
<dbReference type="SFLD" id="SFLDG00179">
    <property type="entry name" value="mandelate_racemase"/>
    <property type="match status" value="1"/>
</dbReference>
<dbReference type="RefSeq" id="WP_021688687.1">
    <property type="nucleotide sequence ID" value="NZ_BASZ01000001.1"/>
</dbReference>
<evidence type="ECO:0000259" key="3">
    <source>
        <dbReference type="SMART" id="SM00922"/>
    </source>
</evidence>